<dbReference type="RefSeq" id="WP_380127700.1">
    <property type="nucleotide sequence ID" value="NZ_JBHSIU010000110.1"/>
</dbReference>
<gene>
    <name evidence="4" type="ORF">ACFPIJ_55255</name>
</gene>
<evidence type="ECO:0000259" key="3">
    <source>
        <dbReference type="Pfam" id="PF00171"/>
    </source>
</evidence>
<dbReference type="InterPro" id="IPR015590">
    <property type="entry name" value="Aldehyde_DH_dom"/>
</dbReference>
<dbReference type="Proteomes" id="UP001595912">
    <property type="component" value="Unassembled WGS sequence"/>
</dbReference>
<name>A0ABV9WEU5_9ACTN</name>
<dbReference type="EMBL" id="JBHSIU010000110">
    <property type="protein sequence ID" value="MFC5006958.1"/>
    <property type="molecule type" value="Genomic_DNA"/>
</dbReference>
<evidence type="ECO:0000256" key="2">
    <source>
        <dbReference type="ARBA" id="ARBA00023002"/>
    </source>
</evidence>
<accession>A0ABV9WEU5</accession>
<dbReference type="PANTHER" id="PTHR42991:SF1">
    <property type="entry name" value="ALDEHYDE DEHYDROGENASE"/>
    <property type="match status" value="1"/>
</dbReference>
<evidence type="ECO:0000313" key="4">
    <source>
        <dbReference type="EMBL" id="MFC5006958.1"/>
    </source>
</evidence>
<dbReference type="SUPFAM" id="SSF53720">
    <property type="entry name" value="ALDH-like"/>
    <property type="match status" value="1"/>
</dbReference>
<reference evidence="5" key="1">
    <citation type="journal article" date="2019" name="Int. J. Syst. Evol. Microbiol.">
        <title>The Global Catalogue of Microorganisms (GCM) 10K type strain sequencing project: providing services to taxonomists for standard genome sequencing and annotation.</title>
        <authorList>
            <consortium name="The Broad Institute Genomics Platform"/>
            <consortium name="The Broad Institute Genome Sequencing Center for Infectious Disease"/>
            <person name="Wu L."/>
            <person name="Ma J."/>
        </authorList>
    </citation>
    <scope>NUCLEOTIDE SEQUENCE [LARGE SCALE GENOMIC DNA]</scope>
    <source>
        <strain evidence="5">CGMCC 4.7152</strain>
    </source>
</reference>
<organism evidence="4 5">
    <name type="scientific">Dactylosporangium cerinum</name>
    <dbReference type="NCBI Taxonomy" id="1434730"/>
    <lineage>
        <taxon>Bacteria</taxon>
        <taxon>Bacillati</taxon>
        <taxon>Actinomycetota</taxon>
        <taxon>Actinomycetes</taxon>
        <taxon>Micromonosporales</taxon>
        <taxon>Micromonosporaceae</taxon>
        <taxon>Dactylosporangium</taxon>
    </lineage>
</organism>
<dbReference type="InterPro" id="IPR051020">
    <property type="entry name" value="ALDH-related_metabolic_enz"/>
</dbReference>
<dbReference type="Pfam" id="PF00171">
    <property type="entry name" value="Aldedh"/>
    <property type="match status" value="1"/>
</dbReference>
<feature type="domain" description="Aldehyde dehydrogenase" evidence="3">
    <location>
        <begin position="21"/>
        <end position="471"/>
    </location>
</feature>
<comment type="similarity">
    <text evidence="1">Belongs to the aldehyde dehydrogenase family.</text>
</comment>
<proteinExistence type="inferred from homology"/>
<keyword evidence="5" id="KW-1185">Reference proteome</keyword>
<dbReference type="InterPro" id="IPR016162">
    <property type="entry name" value="Ald_DH_N"/>
</dbReference>
<keyword evidence="2" id="KW-0560">Oxidoreductase</keyword>
<dbReference type="Gene3D" id="3.40.309.10">
    <property type="entry name" value="Aldehyde Dehydrogenase, Chain A, domain 2"/>
    <property type="match status" value="1"/>
</dbReference>
<evidence type="ECO:0000256" key="1">
    <source>
        <dbReference type="ARBA" id="ARBA00009986"/>
    </source>
</evidence>
<dbReference type="Gene3D" id="3.40.605.10">
    <property type="entry name" value="Aldehyde Dehydrogenase, Chain A, domain 1"/>
    <property type="match status" value="1"/>
</dbReference>
<dbReference type="PANTHER" id="PTHR42991">
    <property type="entry name" value="ALDEHYDE DEHYDROGENASE"/>
    <property type="match status" value="1"/>
</dbReference>
<dbReference type="InterPro" id="IPR016163">
    <property type="entry name" value="Ald_DH_C"/>
</dbReference>
<evidence type="ECO:0000313" key="5">
    <source>
        <dbReference type="Proteomes" id="UP001595912"/>
    </source>
</evidence>
<protein>
    <submittedName>
        <fullName evidence="4">Aldehyde dehydrogenase family protein</fullName>
    </submittedName>
</protein>
<sequence length="475" mass="49220">MSRTTSGRTFSTAGGWQDTAERWTITDSWTGADLGTVSVATKQHATAAVDAAAAAMRTGLAPHARARVLAEVSRLIETHAEELAGLITAETGKPITASRAEVARAVITARLSAEEAGRLPGETVPLDAVEAGDGTFAFTMPGPLGIVAAVTPFNFPLNLVLHKVGPALAAGCAVVLKPSEHAPLTAGRLTALFERAGLPAGWLNLVTGPPADIVDAWLADDRVAVVTFTGSSAVGWRLKARSPRKRHVLELGSNTAMVVAADADLDRAVRDATTAALSGSGQACVSLQRVYVERPVASAFQAALARSFAATPCGDPRDERTVVGPLISRDAAERLAAWVAAAQRAGARVAAGGSVEDRLMAPTVLVDVPRDNPLVCEEAFGPVVSVIVVDSVSAAIDEVTAADYGLNTALYTGSLATSLDYARRAEAGTVLVNVAPSFRTDHMPYGGVKGSGQGREGVKYAVAELLQEKLVVLRP</sequence>
<dbReference type="InterPro" id="IPR016161">
    <property type="entry name" value="Ald_DH/histidinol_DH"/>
</dbReference>
<comment type="caution">
    <text evidence="4">The sequence shown here is derived from an EMBL/GenBank/DDBJ whole genome shotgun (WGS) entry which is preliminary data.</text>
</comment>